<evidence type="ECO:0000256" key="1">
    <source>
        <dbReference type="SAM" id="SignalP"/>
    </source>
</evidence>
<name>A0A1J1IXL9_9DIPT</name>
<dbReference type="AlphaFoldDB" id="A0A1J1IXL9"/>
<keyword evidence="1" id="KW-0732">Signal</keyword>
<feature type="signal peptide" evidence="1">
    <location>
        <begin position="1"/>
        <end position="21"/>
    </location>
</feature>
<proteinExistence type="predicted"/>
<sequence>MKKFNIFYAVFAFLLVTSAICNETKENLVDVDDESENMTLSDVKNNDSEKDIEMESVEMTTTLNELEIKNNKSETLEVETTTPFETTTQVTTTIMPSLKTLQFNPEDLNVTKSLIKEIA</sequence>
<accession>A0A1J1IXL9</accession>
<protein>
    <submittedName>
        <fullName evidence="2">CLUMA_CG017031, isoform A</fullName>
    </submittedName>
</protein>
<keyword evidence="3" id="KW-1185">Reference proteome</keyword>
<gene>
    <name evidence="2" type="ORF">CLUMA_CG017031</name>
</gene>
<dbReference type="Proteomes" id="UP000183832">
    <property type="component" value="Unassembled WGS sequence"/>
</dbReference>
<feature type="chain" id="PRO_5009619169" evidence="1">
    <location>
        <begin position="22"/>
        <end position="119"/>
    </location>
</feature>
<evidence type="ECO:0000313" key="3">
    <source>
        <dbReference type="Proteomes" id="UP000183832"/>
    </source>
</evidence>
<reference evidence="2 3" key="1">
    <citation type="submission" date="2015-04" db="EMBL/GenBank/DDBJ databases">
        <authorList>
            <person name="Syromyatnikov M.Y."/>
            <person name="Popov V.N."/>
        </authorList>
    </citation>
    <scope>NUCLEOTIDE SEQUENCE [LARGE SCALE GENOMIC DNA]</scope>
</reference>
<dbReference type="EMBL" id="CVRI01000060">
    <property type="protein sequence ID" value="CRL03910.1"/>
    <property type="molecule type" value="Genomic_DNA"/>
</dbReference>
<organism evidence="2 3">
    <name type="scientific">Clunio marinus</name>
    <dbReference type="NCBI Taxonomy" id="568069"/>
    <lineage>
        <taxon>Eukaryota</taxon>
        <taxon>Metazoa</taxon>
        <taxon>Ecdysozoa</taxon>
        <taxon>Arthropoda</taxon>
        <taxon>Hexapoda</taxon>
        <taxon>Insecta</taxon>
        <taxon>Pterygota</taxon>
        <taxon>Neoptera</taxon>
        <taxon>Endopterygota</taxon>
        <taxon>Diptera</taxon>
        <taxon>Nematocera</taxon>
        <taxon>Chironomoidea</taxon>
        <taxon>Chironomidae</taxon>
        <taxon>Clunio</taxon>
    </lineage>
</organism>
<evidence type="ECO:0000313" key="2">
    <source>
        <dbReference type="EMBL" id="CRL03910.1"/>
    </source>
</evidence>